<dbReference type="STRING" id="32507.ENSNBRP00000023744"/>
<sequence length="84" mass="9908">MSRFSLFCHGDKRIGVNRCNRHNLPAVCVYGAGDLLWLLKQHHLFANKFDPEVDDVAIRCLESVLHLLLEVLQWYWPPWLMTFL</sequence>
<protein>
    <submittedName>
        <fullName evidence="2">Uncharacterized protein</fullName>
    </submittedName>
</protein>
<reference evidence="2" key="2">
    <citation type="submission" date="2025-09" db="UniProtKB">
        <authorList>
            <consortium name="Ensembl"/>
        </authorList>
    </citation>
    <scope>IDENTIFICATION</scope>
</reference>
<name>A0A3Q4N088_NEOBR</name>
<keyword evidence="1" id="KW-1015">Disulfide bond</keyword>
<dbReference type="Proteomes" id="UP000261580">
    <property type="component" value="Unassembled WGS sequence"/>
</dbReference>
<evidence type="ECO:0000256" key="1">
    <source>
        <dbReference type="ARBA" id="ARBA00023157"/>
    </source>
</evidence>
<reference evidence="2" key="1">
    <citation type="submission" date="2025-08" db="UniProtKB">
        <authorList>
            <consortium name="Ensembl"/>
        </authorList>
    </citation>
    <scope>IDENTIFICATION</scope>
</reference>
<dbReference type="AlphaFoldDB" id="A0A3Q4N088"/>
<keyword evidence="3" id="KW-1185">Reference proteome</keyword>
<dbReference type="PANTHER" id="PTHR19297">
    <property type="entry name" value="GLYCOSYLTRANSFERASE 14 FAMILY MEMBER"/>
    <property type="match status" value="1"/>
</dbReference>
<dbReference type="Ensembl" id="ENSNBRT00000024359.1">
    <property type="protein sequence ID" value="ENSNBRP00000023744.1"/>
    <property type="gene ID" value="ENSNBRG00000018167.1"/>
</dbReference>
<proteinExistence type="predicted"/>
<organism evidence="2 3">
    <name type="scientific">Neolamprologus brichardi</name>
    <name type="common">Fairy cichlid</name>
    <name type="synonym">Lamprologus brichardi</name>
    <dbReference type="NCBI Taxonomy" id="32507"/>
    <lineage>
        <taxon>Eukaryota</taxon>
        <taxon>Metazoa</taxon>
        <taxon>Chordata</taxon>
        <taxon>Craniata</taxon>
        <taxon>Vertebrata</taxon>
        <taxon>Euteleostomi</taxon>
        <taxon>Actinopterygii</taxon>
        <taxon>Neopterygii</taxon>
        <taxon>Teleostei</taxon>
        <taxon>Neoteleostei</taxon>
        <taxon>Acanthomorphata</taxon>
        <taxon>Ovalentaria</taxon>
        <taxon>Cichlomorphae</taxon>
        <taxon>Cichliformes</taxon>
        <taxon>Cichlidae</taxon>
        <taxon>African cichlids</taxon>
        <taxon>Pseudocrenilabrinae</taxon>
        <taxon>Lamprologini</taxon>
        <taxon>Neolamprologus</taxon>
    </lineage>
</organism>
<evidence type="ECO:0000313" key="3">
    <source>
        <dbReference type="Proteomes" id="UP000261580"/>
    </source>
</evidence>
<accession>A0A3Q4N088</accession>
<dbReference type="PANTHER" id="PTHR19297:SF81">
    <property type="entry name" value="BETA-1,3-GALACTOSYL-O-GLYCOSYL-GLYCOPROTEIN BETA-1,6-N-ACETYLGLUCOSAMINYLTRANSFERASE 3"/>
    <property type="match status" value="1"/>
</dbReference>
<dbReference type="Bgee" id="ENSNBRG00000018167">
    <property type="expression patterns" value="Expressed in mesonephros and 1 other cell type or tissue"/>
</dbReference>
<dbReference type="GO" id="GO:0008375">
    <property type="term" value="F:acetylglucosaminyltransferase activity"/>
    <property type="evidence" value="ECO:0007669"/>
    <property type="project" value="TreeGrafter"/>
</dbReference>
<evidence type="ECO:0000313" key="2">
    <source>
        <dbReference type="Ensembl" id="ENSNBRP00000023744.1"/>
    </source>
</evidence>